<evidence type="ECO:0000256" key="1">
    <source>
        <dbReference type="ARBA" id="ARBA00004651"/>
    </source>
</evidence>
<feature type="domain" description="G-protein coupled receptors family 1 profile" evidence="9">
    <location>
        <begin position="42"/>
        <end position="283"/>
    </location>
</feature>
<keyword evidence="5 8" id="KW-0472">Membrane</keyword>
<feature type="transmembrane region" description="Helical" evidence="8">
    <location>
        <begin position="28"/>
        <end position="52"/>
    </location>
</feature>
<feature type="transmembrane region" description="Helical" evidence="8">
    <location>
        <begin position="64"/>
        <end position="88"/>
    </location>
</feature>
<evidence type="ECO:0000256" key="6">
    <source>
        <dbReference type="ARBA" id="ARBA00023170"/>
    </source>
</evidence>
<accession>A0A914MAE2</accession>
<feature type="transmembrane region" description="Helical" evidence="8">
    <location>
        <begin position="263"/>
        <end position="285"/>
    </location>
</feature>
<evidence type="ECO:0000256" key="4">
    <source>
        <dbReference type="ARBA" id="ARBA00022989"/>
    </source>
</evidence>
<name>A0A914MAE2_MELIC</name>
<sequence>MSSSKINYNNNTNSILNNNNKNYAYQSLVFPLGAIAAFGFLANLMLLSYICCRRLYRNFVSSHFIAHLCVTNMIGLGVLVPLFLANLWSGTHLWPNNNMACRIQTFLMCSEWTVVHFMTLCIAGVHLLTFARIHYAQLFGLPPAYLCVLAWIVAFTIALPCITNSHIVVHDPVLRHCVWGSTDYSYKFLTYLLILCVGLPVGLSYYSYIKVLKILYHSPIVFQSIGLYKSRFLVYAFLAGPLFQVPFYVITMSGTWRFGPDSAIPVLAMFLGYAPSAISPLLYGLSLAQMKEEDMALTARAHKSVMGAQAQQHHHHPHQNQHIGLTQNL</sequence>
<dbReference type="GO" id="GO:0004930">
    <property type="term" value="F:G protein-coupled receptor activity"/>
    <property type="evidence" value="ECO:0007669"/>
    <property type="project" value="InterPro"/>
</dbReference>
<evidence type="ECO:0000313" key="11">
    <source>
        <dbReference type="WBParaSite" id="Minc3s01197g21622"/>
    </source>
</evidence>
<evidence type="ECO:0000313" key="10">
    <source>
        <dbReference type="Proteomes" id="UP000887563"/>
    </source>
</evidence>
<evidence type="ECO:0000259" key="9">
    <source>
        <dbReference type="PROSITE" id="PS50262"/>
    </source>
</evidence>
<dbReference type="PANTHER" id="PTHR24241">
    <property type="entry name" value="NEUROPEPTIDE RECEPTOR-RELATED G-PROTEIN COUPLED RECEPTOR"/>
    <property type="match status" value="1"/>
</dbReference>
<protein>
    <submittedName>
        <fullName evidence="11">G-protein coupled receptors family 1 profile domain-containing protein</fullName>
    </submittedName>
</protein>
<dbReference type="Proteomes" id="UP000887563">
    <property type="component" value="Unplaced"/>
</dbReference>
<dbReference type="WBParaSite" id="Minc3s01197g21622">
    <property type="protein sequence ID" value="Minc3s01197g21622"/>
    <property type="gene ID" value="Minc3s01197g21622"/>
</dbReference>
<feature type="transmembrane region" description="Helical" evidence="8">
    <location>
        <begin position="188"/>
        <end position="211"/>
    </location>
</feature>
<keyword evidence="4 8" id="KW-1133">Transmembrane helix</keyword>
<evidence type="ECO:0000256" key="2">
    <source>
        <dbReference type="ARBA" id="ARBA00022475"/>
    </source>
</evidence>
<feature type="transmembrane region" description="Helical" evidence="8">
    <location>
        <begin position="114"/>
        <end position="133"/>
    </location>
</feature>
<dbReference type="AlphaFoldDB" id="A0A914MAE2"/>
<dbReference type="InterPro" id="IPR000276">
    <property type="entry name" value="GPCR_Rhodpsn"/>
</dbReference>
<feature type="region of interest" description="Disordered" evidence="7">
    <location>
        <begin position="308"/>
        <end position="329"/>
    </location>
</feature>
<evidence type="ECO:0000256" key="7">
    <source>
        <dbReference type="SAM" id="MobiDB-lite"/>
    </source>
</evidence>
<dbReference type="GO" id="GO:0005886">
    <property type="term" value="C:plasma membrane"/>
    <property type="evidence" value="ECO:0007669"/>
    <property type="project" value="UniProtKB-SubCell"/>
</dbReference>
<keyword evidence="2" id="KW-1003">Cell membrane</keyword>
<organism evidence="10 11">
    <name type="scientific">Meloidogyne incognita</name>
    <name type="common">Southern root-knot nematode worm</name>
    <name type="synonym">Oxyuris incognita</name>
    <dbReference type="NCBI Taxonomy" id="6306"/>
    <lineage>
        <taxon>Eukaryota</taxon>
        <taxon>Metazoa</taxon>
        <taxon>Ecdysozoa</taxon>
        <taxon>Nematoda</taxon>
        <taxon>Chromadorea</taxon>
        <taxon>Rhabditida</taxon>
        <taxon>Tylenchina</taxon>
        <taxon>Tylenchomorpha</taxon>
        <taxon>Tylenchoidea</taxon>
        <taxon>Meloidogynidae</taxon>
        <taxon>Meloidogyninae</taxon>
        <taxon>Meloidogyne</taxon>
        <taxon>Meloidogyne incognita group</taxon>
    </lineage>
</organism>
<dbReference type="SUPFAM" id="SSF81321">
    <property type="entry name" value="Family A G protein-coupled receptor-like"/>
    <property type="match status" value="1"/>
</dbReference>
<comment type="subcellular location">
    <subcellularLocation>
        <location evidence="1">Cell membrane</location>
        <topology evidence="1">Multi-pass membrane protein</topology>
    </subcellularLocation>
</comment>
<dbReference type="InterPro" id="IPR017452">
    <property type="entry name" value="GPCR_Rhodpsn_7TM"/>
</dbReference>
<feature type="transmembrane region" description="Helical" evidence="8">
    <location>
        <begin position="145"/>
        <end position="168"/>
    </location>
</feature>
<keyword evidence="10" id="KW-1185">Reference proteome</keyword>
<evidence type="ECO:0000256" key="5">
    <source>
        <dbReference type="ARBA" id="ARBA00023136"/>
    </source>
</evidence>
<keyword evidence="6" id="KW-0675">Receptor</keyword>
<dbReference type="CDD" id="cd00637">
    <property type="entry name" value="7tm_classA_rhodopsin-like"/>
    <property type="match status" value="1"/>
</dbReference>
<dbReference type="Gene3D" id="1.20.1070.10">
    <property type="entry name" value="Rhodopsin 7-helix transmembrane proteins"/>
    <property type="match status" value="1"/>
</dbReference>
<evidence type="ECO:0000256" key="8">
    <source>
        <dbReference type="SAM" id="Phobius"/>
    </source>
</evidence>
<keyword evidence="3 8" id="KW-0812">Transmembrane</keyword>
<dbReference type="PRINTS" id="PR00237">
    <property type="entry name" value="GPCRRHODOPSN"/>
</dbReference>
<feature type="transmembrane region" description="Helical" evidence="8">
    <location>
        <begin position="232"/>
        <end position="251"/>
    </location>
</feature>
<proteinExistence type="predicted"/>
<evidence type="ECO:0000256" key="3">
    <source>
        <dbReference type="ARBA" id="ARBA00022692"/>
    </source>
</evidence>
<reference evidence="11" key="1">
    <citation type="submission" date="2022-11" db="UniProtKB">
        <authorList>
            <consortium name="WormBaseParasite"/>
        </authorList>
    </citation>
    <scope>IDENTIFICATION</scope>
</reference>
<dbReference type="PROSITE" id="PS50262">
    <property type="entry name" value="G_PROTEIN_RECEP_F1_2"/>
    <property type="match status" value="1"/>
</dbReference>